<feature type="region of interest" description="Disordered" evidence="1">
    <location>
        <begin position="74"/>
        <end position="95"/>
    </location>
</feature>
<dbReference type="Proteomes" id="UP000036681">
    <property type="component" value="Unplaced"/>
</dbReference>
<accession>A0A0M3HSJ4</accession>
<keyword evidence="2" id="KW-1185">Reference proteome</keyword>
<dbReference type="AlphaFoldDB" id="A0A0M3HSJ4"/>
<organism evidence="2 3">
    <name type="scientific">Ascaris lumbricoides</name>
    <name type="common">Giant roundworm</name>
    <dbReference type="NCBI Taxonomy" id="6252"/>
    <lineage>
        <taxon>Eukaryota</taxon>
        <taxon>Metazoa</taxon>
        <taxon>Ecdysozoa</taxon>
        <taxon>Nematoda</taxon>
        <taxon>Chromadorea</taxon>
        <taxon>Rhabditida</taxon>
        <taxon>Spirurina</taxon>
        <taxon>Ascaridomorpha</taxon>
        <taxon>Ascaridoidea</taxon>
        <taxon>Ascarididae</taxon>
        <taxon>Ascaris</taxon>
    </lineage>
</organism>
<sequence length="95" mass="10773">MESYTLSEDTKVAKLQALGADIRRDREAPFGKRYCVAARSHAHTTFHGPEATTVRRAGKVAAGRRERWQATVPGEKLDPQPHARRKDEHIDLHIF</sequence>
<protein>
    <submittedName>
        <fullName evidence="3">CYTH domain-containing protein</fullName>
    </submittedName>
</protein>
<name>A0A0M3HSJ4_ASCLU</name>
<proteinExistence type="predicted"/>
<evidence type="ECO:0000313" key="2">
    <source>
        <dbReference type="Proteomes" id="UP000036681"/>
    </source>
</evidence>
<reference evidence="3" key="1">
    <citation type="submission" date="2017-02" db="UniProtKB">
        <authorList>
            <consortium name="WormBaseParasite"/>
        </authorList>
    </citation>
    <scope>IDENTIFICATION</scope>
</reference>
<evidence type="ECO:0000313" key="3">
    <source>
        <dbReference type="WBParaSite" id="ALUE_0000544801-mRNA-1"/>
    </source>
</evidence>
<evidence type="ECO:0000256" key="1">
    <source>
        <dbReference type="SAM" id="MobiDB-lite"/>
    </source>
</evidence>
<dbReference type="WBParaSite" id="ALUE_0000544801-mRNA-1">
    <property type="protein sequence ID" value="ALUE_0000544801-mRNA-1"/>
    <property type="gene ID" value="ALUE_0000544801"/>
</dbReference>
<feature type="compositionally biased region" description="Basic and acidic residues" evidence="1">
    <location>
        <begin position="75"/>
        <end position="95"/>
    </location>
</feature>